<feature type="region of interest" description="Disordered" evidence="2">
    <location>
        <begin position="299"/>
        <end position="346"/>
    </location>
</feature>
<proteinExistence type="predicted"/>
<feature type="coiled-coil region" evidence="1">
    <location>
        <begin position="102"/>
        <end position="157"/>
    </location>
</feature>
<evidence type="ECO:0000313" key="3">
    <source>
        <dbReference type="EMBL" id="KAL2085355.1"/>
    </source>
</evidence>
<evidence type="ECO:0000256" key="2">
    <source>
        <dbReference type="SAM" id="MobiDB-lite"/>
    </source>
</evidence>
<feature type="compositionally biased region" description="Basic and acidic residues" evidence="2">
    <location>
        <begin position="328"/>
        <end position="346"/>
    </location>
</feature>
<evidence type="ECO:0000313" key="4">
    <source>
        <dbReference type="Proteomes" id="UP001591681"/>
    </source>
</evidence>
<organism evidence="3 4">
    <name type="scientific">Coilia grayii</name>
    <name type="common">Gray's grenadier anchovy</name>
    <dbReference type="NCBI Taxonomy" id="363190"/>
    <lineage>
        <taxon>Eukaryota</taxon>
        <taxon>Metazoa</taxon>
        <taxon>Chordata</taxon>
        <taxon>Craniata</taxon>
        <taxon>Vertebrata</taxon>
        <taxon>Euteleostomi</taxon>
        <taxon>Actinopterygii</taxon>
        <taxon>Neopterygii</taxon>
        <taxon>Teleostei</taxon>
        <taxon>Clupei</taxon>
        <taxon>Clupeiformes</taxon>
        <taxon>Clupeoidei</taxon>
        <taxon>Engraulidae</taxon>
        <taxon>Coilinae</taxon>
        <taxon>Coilia</taxon>
    </lineage>
</organism>
<comment type="caution">
    <text evidence="3">The sequence shown here is derived from an EMBL/GenBank/DDBJ whole genome shotgun (WGS) entry which is preliminary data.</text>
</comment>
<evidence type="ECO:0000256" key="1">
    <source>
        <dbReference type="SAM" id="Coils"/>
    </source>
</evidence>
<dbReference type="AlphaFoldDB" id="A0ABD1JDW6"/>
<accession>A0ABD1JDW6</accession>
<dbReference type="InterPro" id="IPR008672">
    <property type="entry name" value="Mad1"/>
</dbReference>
<gene>
    <name evidence="3" type="ORF">ACEWY4_018675</name>
</gene>
<feature type="compositionally biased region" description="Acidic residues" evidence="2">
    <location>
        <begin position="195"/>
        <end position="207"/>
    </location>
</feature>
<feature type="compositionally biased region" description="Basic and acidic residues" evidence="2">
    <location>
        <begin position="230"/>
        <end position="243"/>
    </location>
</feature>
<feature type="region of interest" description="Disordered" evidence="2">
    <location>
        <begin position="195"/>
        <end position="273"/>
    </location>
</feature>
<reference evidence="3 4" key="1">
    <citation type="submission" date="2024-09" db="EMBL/GenBank/DDBJ databases">
        <title>A chromosome-level genome assembly of Gray's grenadier anchovy, Coilia grayii.</title>
        <authorList>
            <person name="Fu Z."/>
        </authorList>
    </citation>
    <scope>NUCLEOTIDE SEQUENCE [LARGE SCALE GENOMIC DNA]</scope>
    <source>
        <strain evidence="3">G4</strain>
        <tissue evidence="3">Muscle</tissue>
    </source>
</reference>
<keyword evidence="1" id="KW-0175">Coiled coil</keyword>
<dbReference type="EMBL" id="JBHFQA010000016">
    <property type="protein sequence ID" value="KAL2085355.1"/>
    <property type="molecule type" value="Genomic_DNA"/>
</dbReference>
<sequence length="405" mass="46227">MQRHERTQQLVTCRLEGLKSDVESLWSHCTHCPRDQCANTLECEINAISQHIDVSHKQACSDLQKATQFITEALQREVQRNMALRMLVHRLEERASENGRNLSEQVESNQQLKLQVDELQKHLQDKDNSVTQANQTISSLKNELKDLHQQLHSHQSNHRMIQEVTEWLQDGESQPMKVEADLLQNLAIGIKEEQDDAADAAHDDEDGCQCSQSDGADPPTEQTTSSSADIKSELVQEPDEKSDVALVHSSEIKQCPPDPESLNNEDGEKPKTARYPRRCKTLLEFTRGIEKSWTVKQRVEENGEGEQMQEEAVEEGAGGGVEEAADLDEGRHTPRAPYNRDRKSRLDGALQKHILERLPGKRRRRCRVCVRRGQRSETRLWCKACTVPLHAGQCYTDYHTRKTYM</sequence>
<keyword evidence="4" id="KW-1185">Reference proteome</keyword>
<feature type="compositionally biased region" description="Acidic residues" evidence="2">
    <location>
        <begin position="302"/>
        <end position="314"/>
    </location>
</feature>
<protein>
    <submittedName>
        <fullName evidence="3">Uncharacterized protein</fullName>
    </submittedName>
</protein>
<feature type="compositionally biased region" description="Polar residues" evidence="2">
    <location>
        <begin position="209"/>
        <end position="229"/>
    </location>
</feature>
<name>A0ABD1JDW6_9TELE</name>
<dbReference type="Pfam" id="PF05557">
    <property type="entry name" value="MAD"/>
    <property type="match status" value="1"/>
</dbReference>
<dbReference type="Proteomes" id="UP001591681">
    <property type="component" value="Unassembled WGS sequence"/>
</dbReference>